<evidence type="ECO:0000313" key="1">
    <source>
        <dbReference type="Proteomes" id="UP000887576"/>
    </source>
</evidence>
<evidence type="ECO:0000313" key="2">
    <source>
        <dbReference type="WBParaSite" id="JU765_v2.g19574.t1"/>
    </source>
</evidence>
<sequence length="234" mass="24208">MSTTAPEPAVTTGPVDANNNVNPEQTVQTAPTNQPDAAPTANHPQTGPAVNGEPKSDPKEPGADKAPISPQTGPAATQASSTTAPNPSAVPVASGAEAVQPSTTPTPPSVPAPISQPAVVNKLGPILCINPNKAVFSTAGGISKHLMINKSTDRLAIKIRSSNNFFFRVNPVYSFLDCQSVNELEVIRLAGGGAKQDKLQLIYVVCTDTDTDATKLFGLRAKVRSVILPITTTV</sequence>
<proteinExistence type="predicted"/>
<accession>A0AC34QUY9</accession>
<dbReference type="WBParaSite" id="JU765_v2.g19574.t1">
    <property type="protein sequence ID" value="JU765_v2.g19574.t1"/>
    <property type="gene ID" value="JU765_v2.g19574"/>
</dbReference>
<protein>
    <submittedName>
        <fullName evidence="2">Major sperm protein</fullName>
    </submittedName>
</protein>
<name>A0AC34QUY9_9BILA</name>
<organism evidence="1 2">
    <name type="scientific">Panagrolaimus sp. JU765</name>
    <dbReference type="NCBI Taxonomy" id="591449"/>
    <lineage>
        <taxon>Eukaryota</taxon>
        <taxon>Metazoa</taxon>
        <taxon>Ecdysozoa</taxon>
        <taxon>Nematoda</taxon>
        <taxon>Chromadorea</taxon>
        <taxon>Rhabditida</taxon>
        <taxon>Tylenchina</taxon>
        <taxon>Panagrolaimomorpha</taxon>
        <taxon>Panagrolaimoidea</taxon>
        <taxon>Panagrolaimidae</taxon>
        <taxon>Panagrolaimus</taxon>
    </lineage>
</organism>
<reference evidence="2" key="1">
    <citation type="submission" date="2022-11" db="UniProtKB">
        <authorList>
            <consortium name="WormBaseParasite"/>
        </authorList>
    </citation>
    <scope>IDENTIFICATION</scope>
</reference>
<dbReference type="Proteomes" id="UP000887576">
    <property type="component" value="Unplaced"/>
</dbReference>